<evidence type="ECO:0000256" key="6">
    <source>
        <dbReference type="ARBA" id="ARBA00022842"/>
    </source>
</evidence>
<organism evidence="11 12">
    <name type="scientific">Mycoplasmopsis synoviae</name>
    <name type="common">Mycoplasma synoviae</name>
    <dbReference type="NCBI Taxonomy" id="2109"/>
    <lineage>
        <taxon>Bacteria</taxon>
        <taxon>Bacillati</taxon>
        <taxon>Mycoplasmatota</taxon>
        <taxon>Mycoplasmoidales</taxon>
        <taxon>Metamycoplasmataceae</taxon>
        <taxon>Mycoplasmopsis</taxon>
    </lineage>
</organism>
<dbReference type="GO" id="GO:0000917">
    <property type="term" value="P:division septum assembly"/>
    <property type="evidence" value="ECO:0007669"/>
    <property type="project" value="UniProtKB-KW"/>
</dbReference>
<accession>A0A3B0PCD0</accession>
<name>A0A3B0PCD0_MYCSY</name>
<dbReference type="InterPro" id="IPR019987">
    <property type="entry name" value="GTP-bd_ribosome_bio_YsxC"/>
</dbReference>
<dbReference type="Gene3D" id="3.40.50.300">
    <property type="entry name" value="P-loop containing nucleotide triphosphate hydrolases"/>
    <property type="match status" value="1"/>
</dbReference>
<keyword evidence="8" id="KW-0717">Septation</keyword>
<dbReference type="Pfam" id="PF01926">
    <property type="entry name" value="MMR_HSR1"/>
    <property type="match status" value="1"/>
</dbReference>
<evidence type="ECO:0000256" key="7">
    <source>
        <dbReference type="ARBA" id="ARBA00023134"/>
    </source>
</evidence>
<dbReference type="GO" id="GO:0046872">
    <property type="term" value="F:metal ion binding"/>
    <property type="evidence" value="ECO:0007669"/>
    <property type="project" value="UniProtKB-KW"/>
</dbReference>
<dbReference type="SUPFAM" id="SSF52540">
    <property type="entry name" value="P-loop containing nucleoside triphosphate hydrolases"/>
    <property type="match status" value="1"/>
</dbReference>
<evidence type="ECO:0000256" key="4">
    <source>
        <dbReference type="ARBA" id="ARBA00022723"/>
    </source>
</evidence>
<keyword evidence="6" id="KW-0460">Magnesium</keyword>
<keyword evidence="9" id="KW-0131">Cell cycle</keyword>
<keyword evidence="3" id="KW-0132">Cell division</keyword>
<sequence length="153" mass="17945">MLNALTSKGLAKVSKTPGRTQLINFFENELNQVYVDLPGYGYAKLSKDLKDKMMAMIEEYLLNRSNLKMLYLLIDSRLGFTKIDLEILSFLKENNLNYFIVFTKIDKLNTKEKNELNKKIKTYLEKESFNYLIVSSETKYQIDKLKENINSNF</sequence>
<dbReference type="CDD" id="cd01876">
    <property type="entry name" value="YihA_EngB"/>
    <property type="match status" value="1"/>
</dbReference>
<dbReference type="InterPro" id="IPR006073">
    <property type="entry name" value="GTP-bd"/>
</dbReference>
<keyword evidence="4" id="KW-0479">Metal-binding</keyword>
<dbReference type="InterPro" id="IPR027417">
    <property type="entry name" value="P-loop_NTPase"/>
</dbReference>
<dbReference type="EMBL" id="LS991953">
    <property type="protein sequence ID" value="SYV93627.1"/>
    <property type="molecule type" value="Genomic_DNA"/>
</dbReference>
<dbReference type="PROSITE" id="PS51706">
    <property type="entry name" value="G_ENGB"/>
    <property type="match status" value="1"/>
</dbReference>
<evidence type="ECO:0000256" key="1">
    <source>
        <dbReference type="ARBA" id="ARBA00001946"/>
    </source>
</evidence>
<feature type="domain" description="EngB-type G" evidence="10">
    <location>
        <begin position="1"/>
        <end position="153"/>
    </location>
</feature>
<evidence type="ECO:0000313" key="11">
    <source>
        <dbReference type="EMBL" id="SYV93627.1"/>
    </source>
</evidence>
<dbReference type="InterPro" id="IPR030393">
    <property type="entry name" value="G_ENGB_dom"/>
</dbReference>
<dbReference type="Proteomes" id="UP000259328">
    <property type="component" value="Chromosome"/>
</dbReference>
<dbReference type="PANTHER" id="PTHR11649">
    <property type="entry name" value="MSS1/TRME-RELATED GTP-BINDING PROTEIN"/>
    <property type="match status" value="1"/>
</dbReference>
<keyword evidence="7" id="KW-0342">GTP-binding</keyword>
<evidence type="ECO:0000256" key="2">
    <source>
        <dbReference type="ARBA" id="ARBA00009638"/>
    </source>
</evidence>
<dbReference type="NCBIfam" id="TIGR03598">
    <property type="entry name" value="GTPase_YsxC"/>
    <property type="match status" value="1"/>
</dbReference>
<comment type="similarity">
    <text evidence="2">Belongs to the TRAFAC class TrmE-Era-EngA-EngB-Septin-like GTPase superfamily. EngB GTPase family.</text>
</comment>
<evidence type="ECO:0000313" key="12">
    <source>
        <dbReference type="Proteomes" id="UP000259328"/>
    </source>
</evidence>
<comment type="cofactor">
    <cofactor evidence="1">
        <name>Mg(2+)</name>
        <dbReference type="ChEBI" id="CHEBI:18420"/>
    </cofactor>
</comment>
<evidence type="ECO:0000256" key="8">
    <source>
        <dbReference type="ARBA" id="ARBA00023210"/>
    </source>
</evidence>
<evidence type="ECO:0000256" key="3">
    <source>
        <dbReference type="ARBA" id="ARBA00022618"/>
    </source>
</evidence>
<evidence type="ECO:0000256" key="5">
    <source>
        <dbReference type="ARBA" id="ARBA00022741"/>
    </source>
</evidence>
<evidence type="ECO:0000256" key="9">
    <source>
        <dbReference type="ARBA" id="ARBA00023306"/>
    </source>
</evidence>
<gene>
    <name evidence="11" type="primary">engB</name>
    <name evidence="11" type="synonym">ysxC</name>
    <name evidence="11" type="ORF">NCTC10124_01381</name>
</gene>
<dbReference type="GO" id="GO:0005525">
    <property type="term" value="F:GTP binding"/>
    <property type="evidence" value="ECO:0007669"/>
    <property type="project" value="UniProtKB-KW"/>
</dbReference>
<evidence type="ECO:0000259" key="10">
    <source>
        <dbReference type="PROSITE" id="PS51706"/>
    </source>
</evidence>
<keyword evidence="5" id="KW-0547">Nucleotide-binding</keyword>
<dbReference type="AlphaFoldDB" id="A0A3B0PCD0"/>
<dbReference type="PANTHER" id="PTHR11649:SF13">
    <property type="entry name" value="ENGB-TYPE G DOMAIN-CONTAINING PROTEIN"/>
    <property type="match status" value="1"/>
</dbReference>
<protein>
    <submittedName>
        <fullName evidence="11">Ribosome biogenesis GTP-binding protein YsxC</fullName>
    </submittedName>
</protein>
<proteinExistence type="inferred from homology"/>
<reference evidence="12" key="1">
    <citation type="submission" date="2018-06" db="EMBL/GenBank/DDBJ databases">
        <authorList>
            <consortium name="Pathogen Informatics"/>
        </authorList>
    </citation>
    <scope>NUCLEOTIDE SEQUENCE [LARGE SCALE GENOMIC DNA]</scope>
    <source>
        <strain evidence="12">NCTC10124</strain>
    </source>
</reference>